<dbReference type="PROSITE" id="PS50126">
    <property type="entry name" value="S1"/>
    <property type="match status" value="1"/>
</dbReference>
<dbReference type="SUPFAM" id="SSF50249">
    <property type="entry name" value="Nucleic acid-binding proteins"/>
    <property type="match status" value="1"/>
</dbReference>
<keyword evidence="5 7" id="KW-0805">Transcription regulation</keyword>
<dbReference type="GO" id="GO:0003723">
    <property type="term" value="F:RNA binding"/>
    <property type="evidence" value="ECO:0007669"/>
    <property type="project" value="UniProtKB-UniRule"/>
</dbReference>
<dbReference type="Gene3D" id="3.30.300.20">
    <property type="match status" value="2"/>
</dbReference>
<protein>
    <recommendedName>
        <fullName evidence="7">Transcription termination/antitermination protein NusA</fullName>
    </recommendedName>
</protein>
<keyword evidence="6 7" id="KW-0804">Transcription</keyword>
<dbReference type="InterPro" id="IPR012340">
    <property type="entry name" value="NA-bd_OB-fold"/>
</dbReference>
<feature type="domain" description="S1 motif" evidence="9">
    <location>
        <begin position="124"/>
        <end position="189"/>
    </location>
</feature>
<gene>
    <name evidence="7 10" type="primary">nusA</name>
    <name evidence="10" type="ORF">L1785_18385</name>
</gene>
<dbReference type="InterPro" id="IPR036555">
    <property type="entry name" value="NusA_N_sf"/>
</dbReference>
<dbReference type="RefSeq" id="WP_236090750.1">
    <property type="nucleotide sequence ID" value="NZ_JAKGSG010000051.1"/>
</dbReference>
<evidence type="ECO:0000256" key="5">
    <source>
        <dbReference type="ARBA" id="ARBA00023015"/>
    </source>
</evidence>
<dbReference type="InterPro" id="IPR003029">
    <property type="entry name" value="S1_domain"/>
</dbReference>
<dbReference type="EMBL" id="JAKGSG010000051">
    <property type="protein sequence ID" value="MCF4122948.1"/>
    <property type="molecule type" value="Genomic_DNA"/>
</dbReference>
<comment type="subunit">
    <text evidence="7">Monomer. Binds directly to the core enzyme of the DNA-dependent RNA polymerase and to nascent RNA.</text>
</comment>
<dbReference type="InterPro" id="IPR009019">
    <property type="entry name" value="KH_sf_prok-type"/>
</dbReference>
<evidence type="ECO:0000256" key="4">
    <source>
        <dbReference type="ARBA" id="ARBA00022884"/>
    </source>
</evidence>
<dbReference type="HAMAP" id="MF_00945_B">
    <property type="entry name" value="NusA_B"/>
    <property type="match status" value="1"/>
</dbReference>
<evidence type="ECO:0000256" key="7">
    <source>
        <dbReference type="HAMAP-Rule" id="MF_00945"/>
    </source>
</evidence>
<accession>A0AA41QGZ9</accession>
<dbReference type="InterPro" id="IPR058582">
    <property type="entry name" value="KH_NusA_2nd"/>
</dbReference>
<evidence type="ECO:0000259" key="9">
    <source>
        <dbReference type="PROSITE" id="PS50126"/>
    </source>
</evidence>
<feature type="region of interest" description="Disordered" evidence="8">
    <location>
        <begin position="332"/>
        <end position="354"/>
    </location>
</feature>
<dbReference type="InterPro" id="IPR015946">
    <property type="entry name" value="KH_dom-like_a/b"/>
</dbReference>
<dbReference type="PANTHER" id="PTHR22648:SF0">
    <property type="entry name" value="TRANSCRIPTION TERMINATION_ANTITERMINATION PROTEIN NUSA"/>
    <property type="match status" value="1"/>
</dbReference>
<keyword evidence="2 7" id="KW-0963">Cytoplasm</keyword>
<reference evidence="10" key="1">
    <citation type="submission" date="2022-01" db="EMBL/GenBank/DDBJ databases">
        <title>Antribacter sp. nov., isolated from Guizhou of China.</title>
        <authorList>
            <person name="Chengliang C."/>
            <person name="Ya Z."/>
        </authorList>
    </citation>
    <scope>NUCLEOTIDE SEQUENCE</scope>
    <source>
        <strain evidence="10">KLBMP 9083</strain>
    </source>
</reference>
<keyword evidence="1 7" id="KW-0806">Transcription termination</keyword>
<dbReference type="GO" id="GO:0031564">
    <property type="term" value="P:transcription antitermination"/>
    <property type="evidence" value="ECO:0007669"/>
    <property type="project" value="UniProtKB-UniRule"/>
</dbReference>
<evidence type="ECO:0000256" key="3">
    <source>
        <dbReference type="ARBA" id="ARBA00022814"/>
    </source>
</evidence>
<dbReference type="SUPFAM" id="SSF69705">
    <property type="entry name" value="Transcription factor NusA, N-terminal domain"/>
    <property type="match status" value="1"/>
</dbReference>
<comment type="caution">
    <text evidence="10">The sequence shown here is derived from an EMBL/GenBank/DDBJ whole genome shotgun (WGS) entry which is preliminary data.</text>
</comment>
<dbReference type="Proteomes" id="UP001165405">
    <property type="component" value="Unassembled WGS sequence"/>
</dbReference>
<dbReference type="FunFam" id="3.30.300.20:FF:000005">
    <property type="entry name" value="Transcription termination/antitermination protein NusA"/>
    <property type="match status" value="1"/>
</dbReference>
<dbReference type="Pfam" id="PF26594">
    <property type="entry name" value="KH_NusA_2nd"/>
    <property type="match status" value="1"/>
</dbReference>
<dbReference type="InterPro" id="IPR030842">
    <property type="entry name" value="TF_NusA_bacterial"/>
</dbReference>
<dbReference type="Gene3D" id="3.30.1480.10">
    <property type="entry name" value="NusA, N-terminal domain"/>
    <property type="match status" value="1"/>
</dbReference>
<sequence length="354" mass="38227">MDIDMSALRMLEREKDLSLDVLVSAIEQALLSAYHRTPGAYQRARVELDRSTGHVTVWAREELPPAFEPEDGQERAPLELGPEFDHTPKDFGRIATATARQVIVQRLRDAEDDQVLGMFRGKEGEVLAGIIQQGRDPRVVLVDVGGTEAVLPPHEQVPTEEYVHGERLRGYVVEVARGMKGAQVTLSRTHPNLVRKLFELEVPEIADGSVEIMAVAREAGHRTKVAVRSRVSGLNAKGACIGPMGARVRAVMAELHGEKIDIVDYSDDPAHFVANALSPARVSSVTVVDEDARAARAVVPDYQLSLAIGKEGQNARLAAKLTGWRIDIRSDEGADAAEGGSPGAAPGAPAAGRR</sequence>
<name>A0AA41QGZ9_9MICO</name>
<evidence type="ECO:0000256" key="6">
    <source>
        <dbReference type="ARBA" id="ARBA00023163"/>
    </source>
</evidence>
<evidence type="ECO:0000256" key="1">
    <source>
        <dbReference type="ARBA" id="ARBA00022472"/>
    </source>
</evidence>
<dbReference type="InterPro" id="IPR013735">
    <property type="entry name" value="TF_NusA_N"/>
</dbReference>
<dbReference type="GO" id="GO:0005829">
    <property type="term" value="C:cytosol"/>
    <property type="evidence" value="ECO:0007669"/>
    <property type="project" value="TreeGrafter"/>
</dbReference>
<evidence type="ECO:0000313" key="11">
    <source>
        <dbReference type="Proteomes" id="UP001165405"/>
    </source>
</evidence>
<organism evidence="10 11">
    <name type="scientific">Antribacter soli</name>
    <dbReference type="NCBI Taxonomy" id="2910976"/>
    <lineage>
        <taxon>Bacteria</taxon>
        <taxon>Bacillati</taxon>
        <taxon>Actinomycetota</taxon>
        <taxon>Actinomycetes</taxon>
        <taxon>Micrococcales</taxon>
        <taxon>Promicromonosporaceae</taxon>
        <taxon>Antribacter</taxon>
    </lineage>
</organism>
<keyword evidence="11" id="KW-1185">Reference proteome</keyword>
<dbReference type="InterPro" id="IPR025249">
    <property type="entry name" value="TF_NusA_KH_1st"/>
</dbReference>
<comment type="subcellular location">
    <subcellularLocation>
        <location evidence="7">Cytoplasm</location>
    </subcellularLocation>
</comment>
<dbReference type="Pfam" id="PF08529">
    <property type="entry name" value="NusA_N"/>
    <property type="match status" value="1"/>
</dbReference>
<dbReference type="InterPro" id="IPR010213">
    <property type="entry name" value="TF_NusA"/>
</dbReference>
<dbReference type="CDD" id="cd04455">
    <property type="entry name" value="S1_NusA"/>
    <property type="match status" value="1"/>
</dbReference>
<dbReference type="GO" id="GO:0006353">
    <property type="term" value="P:DNA-templated transcription termination"/>
    <property type="evidence" value="ECO:0007669"/>
    <property type="project" value="UniProtKB-UniRule"/>
</dbReference>
<keyword evidence="4 7" id="KW-0694">RNA-binding</keyword>
<keyword evidence="3 7" id="KW-0889">Transcription antitermination</keyword>
<dbReference type="Pfam" id="PF13184">
    <property type="entry name" value="KH_NusA_1st"/>
    <property type="match status" value="1"/>
</dbReference>
<comment type="similarity">
    <text evidence="7">Belongs to the NusA family.</text>
</comment>
<dbReference type="CDD" id="cd22529">
    <property type="entry name" value="KH-II_NusA_rpt2"/>
    <property type="match status" value="1"/>
</dbReference>
<evidence type="ECO:0000256" key="2">
    <source>
        <dbReference type="ARBA" id="ARBA00022490"/>
    </source>
</evidence>
<proteinExistence type="inferred from homology"/>
<dbReference type="SUPFAM" id="SSF54814">
    <property type="entry name" value="Prokaryotic type KH domain (KH-domain type II)"/>
    <property type="match status" value="2"/>
</dbReference>
<dbReference type="PROSITE" id="PS50084">
    <property type="entry name" value="KH_TYPE_1"/>
    <property type="match status" value="1"/>
</dbReference>
<dbReference type="GO" id="GO:0003700">
    <property type="term" value="F:DNA-binding transcription factor activity"/>
    <property type="evidence" value="ECO:0007669"/>
    <property type="project" value="InterPro"/>
</dbReference>
<dbReference type="CDD" id="cd02134">
    <property type="entry name" value="KH-II_NusA_rpt1"/>
    <property type="match status" value="1"/>
</dbReference>
<dbReference type="FunFam" id="3.30.300.20:FF:000002">
    <property type="entry name" value="Transcription termination/antitermination protein NusA"/>
    <property type="match status" value="1"/>
</dbReference>
<dbReference type="NCBIfam" id="TIGR01953">
    <property type="entry name" value="NusA"/>
    <property type="match status" value="1"/>
</dbReference>
<evidence type="ECO:0000313" key="10">
    <source>
        <dbReference type="EMBL" id="MCF4122948.1"/>
    </source>
</evidence>
<dbReference type="AlphaFoldDB" id="A0AA41QGZ9"/>
<comment type="function">
    <text evidence="7">Participates in both transcription termination and antitermination.</text>
</comment>
<dbReference type="PANTHER" id="PTHR22648">
    <property type="entry name" value="TRANSCRIPTION TERMINATION FACTOR NUSA"/>
    <property type="match status" value="1"/>
</dbReference>
<evidence type="ECO:0000256" key="8">
    <source>
        <dbReference type="SAM" id="MobiDB-lite"/>
    </source>
</evidence>
<dbReference type="Gene3D" id="2.40.50.140">
    <property type="entry name" value="Nucleic acid-binding proteins"/>
    <property type="match status" value="1"/>
</dbReference>
<feature type="compositionally biased region" description="Low complexity" evidence="8">
    <location>
        <begin position="336"/>
        <end position="354"/>
    </location>
</feature>